<keyword evidence="4" id="KW-1185">Reference proteome</keyword>
<proteinExistence type="predicted"/>
<gene>
    <name evidence="3" type="ORF">VVD49_11185</name>
</gene>
<reference evidence="3 4" key="1">
    <citation type="submission" date="2024-01" db="EMBL/GenBank/DDBJ databases">
        <title>Uliginosibacterium soil sp. nov.</title>
        <authorList>
            <person name="Lv Y."/>
        </authorList>
    </citation>
    <scope>NUCLEOTIDE SEQUENCE [LARGE SCALE GENOMIC DNA]</scope>
    <source>
        <strain evidence="3 4">H3</strain>
    </source>
</reference>
<evidence type="ECO:0000313" key="4">
    <source>
        <dbReference type="Proteomes" id="UP001331561"/>
    </source>
</evidence>
<feature type="chain" id="PRO_5046433905" evidence="2">
    <location>
        <begin position="25"/>
        <end position="190"/>
    </location>
</feature>
<protein>
    <submittedName>
        <fullName evidence="3">PEP-CTERM sorting domain-containing protein</fullName>
    </submittedName>
</protein>
<dbReference type="NCBIfam" id="TIGR02595">
    <property type="entry name" value="PEP_CTERM"/>
    <property type="match status" value="1"/>
</dbReference>
<evidence type="ECO:0000256" key="2">
    <source>
        <dbReference type="SAM" id="SignalP"/>
    </source>
</evidence>
<keyword evidence="2" id="KW-0732">Signal</keyword>
<dbReference type="RefSeq" id="WP_327599261.1">
    <property type="nucleotide sequence ID" value="NZ_JAYXHS010000002.1"/>
</dbReference>
<feature type="signal peptide" evidence="2">
    <location>
        <begin position="1"/>
        <end position="24"/>
    </location>
</feature>
<name>A0ABU6K2Y5_9RHOO</name>
<comment type="caution">
    <text evidence="3">The sequence shown here is derived from an EMBL/GenBank/DDBJ whole genome shotgun (WGS) entry which is preliminary data.</text>
</comment>
<dbReference type="EMBL" id="JAYXHS010000002">
    <property type="protein sequence ID" value="MEC5386289.1"/>
    <property type="molecule type" value="Genomic_DNA"/>
</dbReference>
<sequence>MMKTKNKILVGVAAGLLTMGQSFAAAPLAGAQILGTYNGDGSSIYGADFLQTSEGVQNLTGLAAFEGAEFITADSLIQINFNSAGLVTFTLDNASSAPASFVFDFGSSLTSLISAFNITDMSAVTSGAPVLSVINDHQISANLSSAVGSASGYSFTSQLVFTSAVPEPVAPAMLLAGLGIVGLISRKRRS</sequence>
<organism evidence="3 4">
    <name type="scientific">Uliginosibacterium silvisoli</name>
    <dbReference type="NCBI Taxonomy" id="3114758"/>
    <lineage>
        <taxon>Bacteria</taxon>
        <taxon>Pseudomonadati</taxon>
        <taxon>Pseudomonadota</taxon>
        <taxon>Betaproteobacteria</taxon>
        <taxon>Rhodocyclales</taxon>
        <taxon>Zoogloeaceae</taxon>
        <taxon>Uliginosibacterium</taxon>
    </lineage>
</organism>
<keyword evidence="1" id="KW-0812">Transmembrane</keyword>
<accession>A0ABU6K2Y5</accession>
<dbReference type="InterPro" id="IPR013424">
    <property type="entry name" value="Ice-binding_C"/>
</dbReference>
<keyword evidence="1" id="KW-1133">Transmembrane helix</keyword>
<dbReference type="Proteomes" id="UP001331561">
    <property type="component" value="Unassembled WGS sequence"/>
</dbReference>
<keyword evidence="1" id="KW-0472">Membrane</keyword>
<evidence type="ECO:0000256" key="1">
    <source>
        <dbReference type="SAM" id="Phobius"/>
    </source>
</evidence>
<evidence type="ECO:0000313" key="3">
    <source>
        <dbReference type="EMBL" id="MEC5386289.1"/>
    </source>
</evidence>
<feature type="transmembrane region" description="Helical" evidence="1">
    <location>
        <begin position="168"/>
        <end position="185"/>
    </location>
</feature>